<dbReference type="OrthoDB" id="9809908at2"/>
<keyword evidence="1" id="KW-1133">Transmembrane helix</keyword>
<dbReference type="InterPro" id="IPR036890">
    <property type="entry name" value="HATPase_C_sf"/>
</dbReference>
<dbReference type="Pfam" id="PF06580">
    <property type="entry name" value="His_kinase"/>
    <property type="match status" value="1"/>
</dbReference>
<dbReference type="InterPro" id="IPR050640">
    <property type="entry name" value="Bact_2-comp_sensor_kinase"/>
</dbReference>
<gene>
    <name evidence="3" type="ORF">SAMN04488121_101779</name>
</gene>
<reference evidence="3 4" key="1">
    <citation type="submission" date="2016-10" db="EMBL/GenBank/DDBJ databases">
        <authorList>
            <person name="de Groot N.N."/>
        </authorList>
    </citation>
    <scope>NUCLEOTIDE SEQUENCE [LARGE SCALE GENOMIC DNA]</scope>
    <source>
        <strain evidence="3 4">DSM 527</strain>
    </source>
</reference>
<organism evidence="3 4">
    <name type="scientific">Chitinophaga filiformis</name>
    <name type="common">Myxococcus filiformis</name>
    <name type="synonym">Flexibacter filiformis</name>
    <dbReference type="NCBI Taxonomy" id="104663"/>
    <lineage>
        <taxon>Bacteria</taxon>
        <taxon>Pseudomonadati</taxon>
        <taxon>Bacteroidota</taxon>
        <taxon>Chitinophagia</taxon>
        <taxon>Chitinophagales</taxon>
        <taxon>Chitinophagaceae</taxon>
        <taxon>Chitinophaga</taxon>
    </lineage>
</organism>
<protein>
    <submittedName>
        <fullName evidence="3">Histidine kinase</fullName>
    </submittedName>
</protein>
<evidence type="ECO:0000256" key="1">
    <source>
        <dbReference type="SAM" id="Phobius"/>
    </source>
</evidence>
<dbReference type="GO" id="GO:0016020">
    <property type="term" value="C:membrane"/>
    <property type="evidence" value="ECO:0007669"/>
    <property type="project" value="InterPro"/>
</dbReference>
<evidence type="ECO:0000259" key="2">
    <source>
        <dbReference type="Pfam" id="PF06580"/>
    </source>
</evidence>
<feature type="transmembrane region" description="Helical" evidence="1">
    <location>
        <begin position="51"/>
        <end position="71"/>
    </location>
</feature>
<feature type="transmembrane region" description="Helical" evidence="1">
    <location>
        <begin position="12"/>
        <end position="31"/>
    </location>
</feature>
<sequence>MATSNYKFLRLYGYPIFCLLTNLIFFLINPYERTFNAWRQFTVFDFIVNTLVSWLFPLLVIETGIWLTYLLHRRLPWERNMRMRFIAQLIAHMGIILLVLYLFFHVPFPEKFAFNQLLYRQSSITGMIYCLVITSIFAAEHLINKLNNARLEAFKLNELAVQAQLDALKLQLDPHFLFNNLSALTSLIEENPSLSVSYVVKLSSIYRYMLTNRTQNTISIAVELDFIKNILFLHQIRYGQAIRINISPEVDHLQSDIAPLTLQLLIENAIKHNQFTNDSPLIIDIYIADNKWLVVRNNKNPKRIQEPGAQLGLKNITQRYLLLSGNKPVISNTGNYFEVKIPLMKKNAKEHAEHTDH</sequence>
<feature type="transmembrane region" description="Helical" evidence="1">
    <location>
        <begin position="83"/>
        <end position="104"/>
    </location>
</feature>
<keyword evidence="3" id="KW-0418">Kinase</keyword>
<feature type="transmembrane region" description="Helical" evidence="1">
    <location>
        <begin position="124"/>
        <end position="143"/>
    </location>
</feature>
<dbReference type="EMBL" id="FNBN01000001">
    <property type="protein sequence ID" value="SDF09775.1"/>
    <property type="molecule type" value="Genomic_DNA"/>
</dbReference>
<dbReference type="RefSeq" id="WP_089828901.1">
    <property type="nucleotide sequence ID" value="NZ_FNBN01000001.1"/>
</dbReference>
<dbReference type="Proteomes" id="UP000199045">
    <property type="component" value="Unassembled WGS sequence"/>
</dbReference>
<keyword evidence="1" id="KW-0472">Membrane</keyword>
<evidence type="ECO:0000313" key="3">
    <source>
        <dbReference type="EMBL" id="SDF09775.1"/>
    </source>
</evidence>
<dbReference type="STRING" id="104663.SAMN04488121_101779"/>
<name>A0A1G7IAT8_CHIFI</name>
<dbReference type="InterPro" id="IPR010559">
    <property type="entry name" value="Sig_transdc_His_kin_internal"/>
</dbReference>
<accession>A0A1G7IAT8</accession>
<evidence type="ECO:0000313" key="4">
    <source>
        <dbReference type="Proteomes" id="UP000199045"/>
    </source>
</evidence>
<feature type="domain" description="Signal transduction histidine kinase internal region" evidence="2">
    <location>
        <begin position="163"/>
        <end position="241"/>
    </location>
</feature>
<dbReference type="PANTHER" id="PTHR34220:SF7">
    <property type="entry name" value="SENSOR HISTIDINE KINASE YPDA"/>
    <property type="match status" value="1"/>
</dbReference>
<keyword evidence="3" id="KW-0808">Transferase</keyword>
<dbReference type="AlphaFoldDB" id="A0A1G7IAT8"/>
<proteinExistence type="predicted"/>
<keyword evidence="1" id="KW-0812">Transmembrane</keyword>
<dbReference type="Gene3D" id="3.30.565.10">
    <property type="entry name" value="Histidine kinase-like ATPase, C-terminal domain"/>
    <property type="match status" value="1"/>
</dbReference>
<dbReference type="GO" id="GO:0000155">
    <property type="term" value="F:phosphorelay sensor kinase activity"/>
    <property type="evidence" value="ECO:0007669"/>
    <property type="project" value="InterPro"/>
</dbReference>
<dbReference type="PANTHER" id="PTHR34220">
    <property type="entry name" value="SENSOR HISTIDINE KINASE YPDA"/>
    <property type="match status" value="1"/>
</dbReference>